<feature type="transmembrane region" description="Helical" evidence="2">
    <location>
        <begin position="465"/>
        <end position="488"/>
    </location>
</feature>
<dbReference type="STRING" id="1142394.PSMK_14890"/>
<reference evidence="3 4" key="1">
    <citation type="submission" date="2012-02" db="EMBL/GenBank/DDBJ databases">
        <title>Complete genome sequence of Phycisphaera mikurensis NBRC 102666.</title>
        <authorList>
            <person name="Ankai A."/>
            <person name="Hosoyama A."/>
            <person name="Terui Y."/>
            <person name="Sekine M."/>
            <person name="Fukai R."/>
            <person name="Kato Y."/>
            <person name="Nakamura S."/>
            <person name="Yamada-Narita S."/>
            <person name="Kawakoshi A."/>
            <person name="Fukunaga Y."/>
            <person name="Yamazaki S."/>
            <person name="Fujita N."/>
        </authorList>
    </citation>
    <scope>NUCLEOTIDE SEQUENCE [LARGE SCALE GENOMIC DNA]</scope>
    <source>
        <strain evidence="4">NBRC 102666 / KCTC 22515 / FYK2301M01</strain>
    </source>
</reference>
<dbReference type="HOGENOM" id="CLU_002755_1_2_0"/>
<dbReference type="PATRIC" id="fig|1142394.8.peg.1533"/>
<keyword evidence="2" id="KW-0812">Transmembrane</keyword>
<evidence type="ECO:0000256" key="1">
    <source>
        <dbReference type="SAM" id="MobiDB-lite"/>
    </source>
</evidence>
<dbReference type="KEGG" id="phm:PSMK_14890"/>
<feature type="transmembrane region" description="Helical" evidence="2">
    <location>
        <begin position="936"/>
        <end position="957"/>
    </location>
</feature>
<feature type="transmembrane region" description="Helical" evidence="2">
    <location>
        <begin position="12"/>
        <end position="32"/>
    </location>
</feature>
<gene>
    <name evidence="3" type="ordered locus">PSMK_14890</name>
</gene>
<name>I0IEG0_PHYMF</name>
<dbReference type="eggNOG" id="COG0841">
    <property type="taxonomic scope" value="Bacteria"/>
</dbReference>
<dbReference type="Gene3D" id="3.30.70.1440">
    <property type="entry name" value="Multidrug efflux transporter AcrB pore domain"/>
    <property type="match status" value="1"/>
</dbReference>
<feature type="transmembrane region" description="Helical" evidence="2">
    <location>
        <begin position="1021"/>
        <end position="1044"/>
    </location>
</feature>
<organism evidence="3 4">
    <name type="scientific">Phycisphaera mikurensis (strain NBRC 102666 / KCTC 22515 / FYK2301M01)</name>
    <dbReference type="NCBI Taxonomy" id="1142394"/>
    <lineage>
        <taxon>Bacteria</taxon>
        <taxon>Pseudomonadati</taxon>
        <taxon>Planctomycetota</taxon>
        <taxon>Phycisphaerae</taxon>
        <taxon>Phycisphaerales</taxon>
        <taxon>Phycisphaeraceae</taxon>
        <taxon>Phycisphaera</taxon>
    </lineage>
</organism>
<accession>I0IEG0</accession>
<dbReference type="Gene3D" id="3.30.2090.10">
    <property type="entry name" value="Multidrug efflux transporter AcrB TolC docking domain, DN and DC subdomains"/>
    <property type="match status" value="2"/>
</dbReference>
<keyword evidence="4" id="KW-1185">Reference proteome</keyword>
<evidence type="ECO:0000256" key="2">
    <source>
        <dbReference type="SAM" id="Phobius"/>
    </source>
</evidence>
<feature type="transmembrane region" description="Helical" evidence="2">
    <location>
        <begin position="555"/>
        <end position="575"/>
    </location>
</feature>
<feature type="transmembrane region" description="Helical" evidence="2">
    <location>
        <begin position="361"/>
        <end position="378"/>
    </location>
</feature>
<dbReference type="PRINTS" id="PR00702">
    <property type="entry name" value="ACRIFLAVINRP"/>
</dbReference>
<evidence type="ECO:0000313" key="3">
    <source>
        <dbReference type="EMBL" id="BAM03648.1"/>
    </source>
</evidence>
<dbReference type="SUPFAM" id="SSF82693">
    <property type="entry name" value="Multidrug efflux transporter AcrB pore domain, PN1, PN2, PC1 and PC2 subdomains"/>
    <property type="match status" value="2"/>
</dbReference>
<dbReference type="EMBL" id="AP012338">
    <property type="protein sequence ID" value="BAM03648.1"/>
    <property type="molecule type" value="Genomic_DNA"/>
</dbReference>
<feature type="transmembrane region" description="Helical" evidence="2">
    <location>
        <begin position="884"/>
        <end position="903"/>
    </location>
</feature>
<feature type="transmembrane region" description="Helical" evidence="2">
    <location>
        <begin position="433"/>
        <end position="453"/>
    </location>
</feature>
<dbReference type="PANTHER" id="PTHR32063">
    <property type="match status" value="1"/>
</dbReference>
<dbReference type="SUPFAM" id="SSF82866">
    <property type="entry name" value="Multidrug efflux transporter AcrB transmembrane domain"/>
    <property type="match status" value="2"/>
</dbReference>
<dbReference type="PANTHER" id="PTHR32063:SF0">
    <property type="entry name" value="SWARMING MOTILITY PROTEIN SWRC"/>
    <property type="match status" value="1"/>
</dbReference>
<proteinExistence type="predicted"/>
<feature type="region of interest" description="Disordered" evidence="1">
    <location>
        <begin position="502"/>
        <end position="522"/>
    </location>
</feature>
<keyword evidence="2" id="KW-0472">Membrane</keyword>
<dbReference type="Gene3D" id="3.30.70.1320">
    <property type="entry name" value="Multidrug efflux transporter AcrB pore domain like"/>
    <property type="match status" value="1"/>
</dbReference>
<dbReference type="SUPFAM" id="SSF82714">
    <property type="entry name" value="Multidrug efflux transporter AcrB TolC docking domain, DN and DC subdomains"/>
    <property type="match status" value="2"/>
</dbReference>
<sequence>MNLPAFCVRRPVLTAMLTLIVGVLGGMSLANLRTDLLPEIEMPWVTVRVNWSGAAPEVVESQVTDAVEELVKSAPGIEWMSSESGRGRSQVRLRFSPSVGIDEAADSVKARLDEGANRFPDEATRPRVDTWDVNASPVVLIGVSGPMNLLELSDLAIETLKDRLVRVPGVADAEIWGDTAREVNVDLDPAKVKALQLPLDGLLQTIRDANVDLPAGELDEGKATVGLRAPAGFKSIDELRRLVVATPGDDATSGVVTLGEIAEVDFQPRRRDRGIRIDGDTGVRIAINKQADANTVDVADAVLAELEELRADFPQLRFVPLSDQGGFIDRSIDNVARSVLYGGSLAVLVLLVFLRSVRSTLVIAIAIPIAIVATFALMNGGGLTLNLMTLGGLALGVGMMVDSSIVVIENIARRRDEEREDGKTAAIRGAAEVGPAILASTVTTLVIFLPLVFVDGSAGTMFRQLGYVVAFSLLASLVVSLTLVPVLASQFLARRGRGGAGGASAADAAGDPHATPPRSGFRRIVDRGSSAIGGGLHRMGLAYGRLLRRVLRFRGLTVAAAFSLLGLSLLLFPLIGTELLPPTDEGRVQAGVNFASGTTLELTDRQSRLLEELVDEALPGIPAKMVETSPGRARIEMKLPPASERELSNQEVAQELRRVIRGTVPGGDVWANGPQGDWLLQRLLGGGNASRLEVKIRGSDLDELRRLTLAAEEVVQGVDGVTWVNVPDGVGTPEKQLVINRDKAADLGLEVVDLARTVELAVAGRQAGDFRRGGDSYPIRVRLADARSLPVEELLDLQVTVAGAGSDRVPLRSVLDVVDGLAPEEIDHEEGRRVSTIRANTSGRDLGSIAADIEAGLATIARPPGYELGVAGSLEEQKKAFRELLVSIVLSLVLVYMVLASQYESLRDPVVVMLAVPVAAVGVLVTLYLTSTTLNLQSYIGCIMLGGIVVNNAILLVDQARQLRAGEGGEAPLGTDAAVIEAGRRRLRPILMTTLTTVLGLFPLALGIGEGADAQAPLARAVLGGLIASTLITLVLIPAVYSLVHRGADPRTAGQNRPFAPRSAAVAA</sequence>
<dbReference type="RefSeq" id="WP_014436866.1">
    <property type="nucleotide sequence ID" value="NC_017080.1"/>
</dbReference>
<feature type="transmembrane region" description="Helical" evidence="2">
    <location>
        <begin position="910"/>
        <end position="930"/>
    </location>
</feature>
<dbReference type="Proteomes" id="UP000007881">
    <property type="component" value="Chromosome"/>
</dbReference>
<dbReference type="Gene3D" id="3.30.70.1430">
    <property type="entry name" value="Multidrug efflux transporter AcrB pore domain"/>
    <property type="match status" value="2"/>
</dbReference>
<protein>
    <submittedName>
        <fullName evidence="3">Putative efflux system inner membrane protein</fullName>
    </submittedName>
</protein>
<feature type="transmembrane region" description="Helical" evidence="2">
    <location>
        <begin position="990"/>
        <end position="1009"/>
    </location>
</feature>
<feature type="transmembrane region" description="Helical" evidence="2">
    <location>
        <begin position="338"/>
        <end position="354"/>
    </location>
</feature>
<evidence type="ECO:0000313" key="4">
    <source>
        <dbReference type="Proteomes" id="UP000007881"/>
    </source>
</evidence>
<keyword evidence="2" id="KW-1133">Transmembrane helix</keyword>
<dbReference type="OrthoDB" id="9757876at2"/>
<dbReference type="GO" id="GO:0042910">
    <property type="term" value="F:xenobiotic transmembrane transporter activity"/>
    <property type="evidence" value="ECO:0007669"/>
    <property type="project" value="TreeGrafter"/>
</dbReference>
<dbReference type="AlphaFoldDB" id="I0IEG0"/>
<dbReference type="Pfam" id="PF00873">
    <property type="entry name" value="ACR_tran"/>
    <property type="match status" value="1"/>
</dbReference>
<dbReference type="GO" id="GO:0005886">
    <property type="term" value="C:plasma membrane"/>
    <property type="evidence" value="ECO:0007669"/>
    <property type="project" value="TreeGrafter"/>
</dbReference>
<feature type="transmembrane region" description="Helical" evidence="2">
    <location>
        <begin position="390"/>
        <end position="412"/>
    </location>
</feature>
<dbReference type="InterPro" id="IPR001036">
    <property type="entry name" value="Acrflvin-R"/>
</dbReference>
<dbReference type="InterPro" id="IPR027463">
    <property type="entry name" value="AcrB_DN_DC_subdom"/>
</dbReference>
<dbReference type="Gene3D" id="1.20.1640.10">
    <property type="entry name" value="Multidrug efflux transporter AcrB transmembrane domain"/>
    <property type="match status" value="2"/>
</dbReference>